<dbReference type="OrthoDB" id="7356934at2"/>
<dbReference type="EMBL" id="QAAA01000011">
    <property type="protein sequence ID" value="PTN01645.1"/>
    <property type="molecule type" value="Genomic_DNA"/>
</dbReference>
<keyword evidence="2" id="KW-1185">Reference proteome</keyword>
<sequence>MTQEQAETLALRALEWLVGNDELLQVFMGSAGISGQDLAERAADPDVLAGVLDFLTLDDTWVMSFCADTGEINEAPMRARQILAGPAQMHWT</sequence>
<gene>
    <name evidence="1" type="ORF">C8N32_11144</name>
</gene>
<dbReference type="Proteomes" id="UP000243859">
    <property type="component" value="Unassembled WGS sequence"/>
</dbReference>
<protein>
    <submittedName>
        <fullName evidence="1">Uncharacterized protein DUF3572</fullName>
    </submittedName>
</protein>
<dbReference type="Pfam" id="PF12096">
    <property type="entry name" value="DUF3572"/>
    <property type="match status" value="1"/>
</dbReference>
<organism evidence="1 2">
    <name type="scientific">Rhodovulum imhoffii</name>
    <dbReference type="NCBI Taxonomy" id="365340"/>
    <lineage>
        <taxon>Bacteria</taxon>
        <taxon>Pseudomonadati</taxon>
        <taxon>Pseudomonadota</taxon>
        <taxon>Alphaproteobacteria</taxon>
        <taxon>Rhodobacterales</taxon>
        <taxon>Paracoccaceae</taxon>
        <taxon>Rhodovulum</taxon>
    </lineage>
</organism>
<evidence type="ECO:0000313" key="2">
    <source>
        <dbReference type="Proteomes" id="UP000243859"/>
    </source>
</evidence>
<proteinExistence type="predicted"/>
<dbReference type="InterPro" id="IPR021955">
    <property type="entry name" value="DUF3572"/>
</dbReference>
<name>A0A2T5BR63_9RHOB</name>
<evidence type="ECO:0000313" key="1">
    <source>
        <dbReference type="EMBL" id="PTN01645.1"/>
    </source>
</evidence>
<dbReference type="RefSeq" id="WP_107892854.1">
    <property type="nucleotide sequence ID" value="NZ_NHSI01000013.1"/>
</dbReference>
<accession>A0A2T5BR63</accession>
<dbReference type="AlphaFoldDB" id="A0A2T5BR63"/>
<reference evidence="1 2" key="1">
    <citation type="submission" date="2018-04" db="EMBL/GenBank/DDBJ databases">
        <title>Genomic Encyclopedia of Archaeal and Bacterial Type Strains, Phase II (KMG-II): from individual species to whole genera.</title>
        <authorList>
            <person name="Goeker M."/>
        </authorList>
    </citation>
    <scope>NUCLEOTIDE SEQUENCE [LARGE SCALE GENOMIC DNA]</scope>
    <source>
        <strain evidence="1 2">DSM 18064</strain>
    </source>
</reference>
<comment type="caution">
    <text evidence="1">The sequence shown here is derived from an EMBL/GenBank/DDBJ whole genome shotgun (WGS) entry which is preliminary data.</text>
</comment>